<evidence type="ECO:0000256" key="2">
    <source>
        <dbReference type="ARBA" id="ARBA00011814"/>
    </source>
</evidence>
<keyword evidence="6" id="KW-1185">Reference proteome</keyword>
<dbReference type="EMBL" id="KL198032">
    <property type="protein sequence ID" value="KDQ15477.1"/>
    <property type="molecule type" value="Genomic_DNA"/>
</dbReference>
<proteinExistence type="inferred from homology"/>
<reference evidence="6" key="1">
    <citation type="journal article" date="2014" name="Proc. Natl. Acad. Sci. U.S.A.">
        <title>Extensive sampling of basidiomycete genomes demonstrates inadequacy of the white-rot/brown-rot paradigm for wood decay fungi.</title>
        <authorList>
            <person name="Riley R."/>
            <person name="Salamov A.A."/>
            <person name="Brown D.W."/>
            <person name="Nagy L.G."/>
            <person name="Floudas D."/>
            <person name="Held B.W."/>
            <person name="Levasseur A."/>
            <person name="Lombard V."/>
            <person name="Morin E."/>
            <person name="Otillar R."/>
            <person name="Lindquist E.A."/>
            <person name="Sun H."/>
            <person name="LaButti K.M."/>
            <person name="Schmutz J."/>
            <person name="Jabbour D."/>
            <person name="Luo H."/>
            <person name="Baker S.E."/>
            <person name="Pisabarro A.G."/>
            <person name="Walton J.D."/>
            <person name="Blanchette R.A."/>
            <person name="Henrissat B."/>
            <person name="Martin F."/>
            <person name="Cullen D."/>
            <person name="Hibbett D.S."/>
            <person name="Grigoriev I.V."/>
        </authorList>
    </citation>
    <scope>NUCLEOTIDE SEQUENCE [LARGE SCALE GENOMIC DNA]</scope>
    <source>
        <strain evidence="6">FD-172 SS1</strain>
    </source>
</reference>
<organism evidence="5 6">
    <name type="scientific">Botryobasidium botryosum (strain FD-172 SS1)</name>
    <dbReference type="NCBI Taxonomy" id="930990"/>
    <lineage>
        <taxon>Eukaryota</taxon>
        <taxon>Fungi</taxon>
        <taxon>Dikarya</taxon>
        <taxon>Basidiomycota</taxon>
        <taxon>Agaricomycotina</taxon>
        <taxon>Agaricomycetes</taxon>
        <taxon>Cantharellales</taxon>
        <taxon>Botryobasidiaceae</taxon>
        <taxon>Botryobasidium</taxon>
    </lineage>
</organism>
<dbReference type="InParanoid" id="A0A067MUD5"/>
<dbReference type="GO" id="GO:0045333">
    <property type="term" value="P:cellular respiration"/>
    <property type="evidence" value="ECO:0007669"/>
    <property type="project" value="InterPro"/>
</dbReference>
<dbReference type="FunCoup" id="A0A067MUD5">
    <property type="interactions" value="206"/>
</dbReference>
<dbReference type="Gene3D" id="3.30.530.20">
    <property type="match status" value="1"/>
</dbReference>
<evidence type="ECO:0000313" key="6">
    <source>
        <dbReference type="Proteomes" id="UP000027195"/>
    </source>
</evidence>
<dbReference type="PANTHER" id="PTHR12901">
    <property type="entry name" value="SPERM PROTEIN HOMOLOG"/>
    <property type="match status" value="1"/>
</dbReference>
<accession>A0A067MUD5</accession>
<protein>
    <recommendedName>
        <fullName evidence="4">Coenzyme Q-binding protein COQ10 START domain-containing protein</fullName>
    </recommendedName>
</protein>
<evidence type="ECO:0000259" key="4">
    <source>
        <dbReference type="Pfam" id="PF03364"/>
    </source>
</evidence>
<feature type="domain" description="Coenzyme Q-binding protein COQ10 START" evidence="4">
    <location>
        <begin position="6"/>
        <end position="156"/>
    </location>
</feature>
<dbReference type="InterPro" id="IPR005031">
    <property type="entry name" value="COQ10_START"/>
</dbReference>
<dbReference type="InterPro" id="IPR044996">
    <property type="entry name" value="COQ10-like"/>
</dbReference>
<dbReference type="GO" id="GO:0048039">
    <property type="term" value="F:ubiquinone binding"/>
    <property type="evidence" value="ECO:0007669"/>
    <property type="project" value="InterPro"/>
</dbReference>
<dbReference type="CDD" id="cd07813">
    <property type="entry name" value="COQ10p_like"/>
    <property type="match status" value="1"/>
</dbReference>
<comment type="subunit">
    <text evidence="2">Interacts with coenzyme Q.</text>
</comment>
<evidence type="ECO:0000256" key="1">
    <source>
        <dbReference type="ARBA" id="ARBA00006885"/>
    </source>
</evidence>
<dbReference type="PANTHER" id="PTHR12901:SF10">
    <property type="entry name" value="COENZYME Q-BINDING PROTEIN COQ10, MITOCHONDRIAL"/>
    <property type="match status" value="1"/>
</dbReference>
<dbReference type="OrthoDB" id="292693at2759"/>
<name>A0A067MUD5_BOTB1</name>
<evidence type="ECO:0000256" key="3">
    <source>
        <dbReference type="ARBA" id="ARBA00024947"/>
    </source>
</evidence>
<dbReference type="HOGENOM" id="CLU_079653_1_1_1"/>
<dbReference type="AlphaFoldDB" id="A0A067MUD5"/>
<dbReference type="STRING" id="930990.A0A067MUD5"/>
<dbReference type="GO" id="GO:0005739">
    <property type="term" value="C:mitochondrion"/>
    <property type="evidence" value="ECO:0007669"/>
    <property type="project" value="TreeGrafter"/>
</dbReference>
<dbReference type="SUPFAM" id="SSF55961">
    <property type="entry name" value="Bet v1-like"/>
    <property type="match status" value="1"/>
</dbReference>
<dbReference type="InterPro" id="IPR023393">
    <property type="entry name" value="START-like_dom_sf"/>
</dbReference>
<comment type="function">
    <text evidence="3">Required for the function of coenzyme Q in the respiratory chain. May serve as a chaperone or may be involved in the transport of Q6 from its site of synthesis to the catalytic sites of the respiratory complexes.</text>
</comment>
<dbReference type="Pfam" id="PF03364">
    <property type="entry name" value="Polyketide_cyc"/>
    <property type="match status" value="1"/>
</dbReference>
<evidence type="ECO:0000313" key="5">
    <source>
        <dbReference type="EMBL" id="KDQ15477.1"/>
    </source>
</evidence>
<dbReference type="Proteomes" id="UP000027195">
    <property type="component" value="Unassembled WGS sequence"/>
</dbReference>
<gene>
    <name evidence="5" type="ORF">BOTBODRAFT_173955</name>
</gene>
<comment type="similarity">
    <text evidence="1">Belongs to the COQ10 family.</text>
</comment>
<sequence>MTRYRYSPKQLYTVVADVDSYHRFIPFCTASRVLTAPPRDRLVPYDVEAELKVGFMSFEEGYISRVHCRPYQMVKATASSSTPLFKSLVTTWQFESTSKPAPITASKNSLQPTNIDLPGPTRVTFDLTYAFANPLYASISSRFFGQVSELMVQAFEKRCVEVYGRGQS</sequence>